<sequence>MFRNALRLPFKLLGIPVSLDVSFLIVLPLFAFLIGSQLPTYLQLLGVRPDSRLLEGYTPYLLGLLAALGLFTSVVIHELGHAVTARMYGVETREITLWLLGGVAQLSDMPRTRGAEAVIAIVGPLVSLALSGVFTLLRGVLPEAAGWQFLLGYLAFINLSLALFNLLPALPLDGGRVLRSLLALSRPYLEATRIAAGISRLIAFALGLLGLLVFNLFLVLVAFFVYMAASSEAEQAILSEALRGVRVRDLMTREVKSVPPTLRVSELLQRMLLERHMGYPVVEDGRVLGLVSLENLQGADPEAPIFERMGKLEAISPDASALEALKRMAECNFSRLVVLENGQMVGILSKTDLLRALQVRMVGQTVLPRSGWR</sequence>
<feature type="binding site" evidence="16">
    <location>
        <position position="173"/>
    </location>
    <ligand>
        <name>Zn(2+)</name>
        <dbReference type="ChEBI" id="CHEBI:29105"/>
        <note>catalytic</note>
    </ligand>
</feature>
<evidence type="ECO:0000256" key="1">
    <source>
        <dbReference type="ARBA" id="ARBA00004651"/>
    </source>
</evidence>
<proteinExistence type="inferred from homology"/>
<evidence type="ECO:0000256" key="11">
    <source>
        <dbReference type="ARBA" id="ARBA00023049"/>
    </source>
</evidence>
<evidence type="ECO:0000259" key="18">
    <source>
        <dbReference type="PROSITE" id="PS51371"/>
    </source>
</evidence>
<evidence type="ECO:0000256" key="6">
    <source>
        <dbReference type="ARBA" id="ARBA00022723"/>
    </source>
</evidence>
<feature type="domain" description="CBS" evidence="18">
    <location>
        <begin position="251"/>
        <end position="305"/>
    </location>
</feature>
<dbReference type="PANTHER" id="PTHR39188:SF3">
    <property type="entry name" value="STAGE IV SPORULATION PROTEIN FB"/>
    <property type="match status" value="1"/>
</dbReference>
<keyword evidence="10 14" id="KW-1133">Transmembrane helix</keyword>
<evidence type="ECO:0000256" key="13">
    <source>
        <dbReference type="ARBA" id="ARBA00023136"/>
    </source>
</evidence>
<dbReference type="SUPFAM" id="SSF54631">
    <property type="entry name" value="CBS-domain pair"/>
    <property type="match status" value="1"/>
</dbReference>
<dbReference type="eggNOG" id="COG1994">
    <property type="taxonomic scope" value="Bacteria"/>
</dbReference>
<keyword evidence="3 14" id="KW-1003">Cell membrane</keyword>
<feature type="transmembrane region" description="Helical" evidence="14">
    <location>
        <begin position="201"/>
        <end position="229"/>
    </location>
</feature>
<dbReference type="GO" id="GO:0008237">
    <property type="term" value="F:metallopeptidase activity"/>
    <property type="evidence" value="ECO:0007669"/>
    <property type="project" value="UniProtKB-UniRule"/>
</dbReference>
<evidence type="ECO:0000256" key="5">
    <source>
        <dbReference type="ARBA" id="ARBA00022692"/>
    </source>
</evidence>
<dbReference type="InterPro" id="IPR046342">
    <property type="entry name" value="CBS_dom_sf"/>
</dbReference>
<feature type="active site" evidence="15">
    <location>
        <position position="78"/>
    </location>
</feature>
<evidence type="ECO:0000256" key="9">
    <source>
        <dbReference type="ARBA" id="ARBA00022833"/>
    </source>
</evidence>
<dbReference type="KEGG" id="msv:Mesil_2535"/>
<evidence type="ECO:0000313" key="19">
    <source>
        <dbReference type="EMBL" id="ADH64385.1"/>
    </source>
</evidence>
<dbReference type="GO" id="GO:0005886">
    <property type="term" value="C:plasma membrane"/>
    <property type="evidence" value="ECO:0007669"/>
    <property type="project" value="UniProtKB-SubCell"/>
</dbReference>
<dbReference type="GO" id="GO:0006508">
    <property type="term" value="P:proteolysis"/>
    <property type="evidence" value="ECO:0007669"/>
    <property type="project" value="UniProtKB-KW"/>
</dbReference>
<feature type="domain" description="CBS" evidence="18">
    <location>
        <begin position="306"/>
        <end position="365"/>
    </location>
</feature>
<dbReference type="PIRSF" id="PIRSF006404">
    <property type="entry name" value="UCP006404_Pept_M50_CBS"/>
    <property type="match status" value="1"/>
</dbReference>
<feature type="transmembrane region" description="Helical" evidence="14">
    <location>
        <begin position="12"/>
        <end position="37"/>
    </location>
</feature>
<dbReference type="Gene3D" id="3.10.580.10">
    <property type="entry name" value="CBS-domain"/>
    <property type="match status" value="2"/>
</dbReference>
<feature type="binding site" evidence="16">
    <location>
        <position position="81"/>
    </location>
    <ligand>
        <name>Zn(2+)</name>
        <dbReference type="ChEBI" id="CHEBI:29105"/>
        <note>catalytic</note>
    </ligand>
</feature>
<evidence type="ECO:0000256" key="16">
    <source>
        <dbReference type="PIRSR" id="PIRSR006404-2"/>
    </source>
</evidence>
<reference evidence="19 20" key="1">
    <citation type="journal article" date="2010" name="Stand. Genomic Sci.">
        <title>Complete genome sequence of Meiothermus silvanus type strain (VI-R2).</title>
        <authorList>
            <person name="Sikorski J."/>
            <person name="Tindall B.J."/>
            <person name="Lowry S."/>
            <person name="Lucas S."/>
            <person name="Nolan M."/>
            <person name="Copeland A."/>
            <person name="Glavina Del Rio T."/>
            <person name="Tice H."/>
            <person name="Cheng J.F."/>
            <person name="Han C."/>
            <person name="Pitluck S."/>
            <person name="Liolios K."/>
            <person name="Ivanova N."/>
            <person name="Mavromatis K."/>
            <person name="Mikhailova N."/>
            <person name="Pati A."/>
            <person name="Goodwin L."/>
            <person name="Chen A."/>
            <person name="Palaniappan K."/>
            <person name="Land M."/>
            <person name="Hauser L."/>
            <person name="Chang Y.J."/>
            <person name="Jeffries C.D."/>
            <person name="Rohde M."/>
            <person name="Goker M."/>
            <person name="Woyke T."/>
            <person name="Bristow J."/>
            <person name="Eisen J.A."/>
            <person name="Markowitz V."/>
            <person name="Hugenholtz P."/>
            <person name="Kyrpides N.C."/>
            <person name="Klenk H.P."/>
            <person name="Lapidus A."/>
        </authorList>
    </citation>
    <scope>NUCLEOTIDE SEQUENCE [LARGE SCALE GENOMIC DNA]</scope>
    <source>
        <strain evidence="20">ATCC 700542 / DSM 9946 / VI-R2</strain>
    </source>
</reference>
<keyword evidence="8 14" id="KW-0378">Hydrolase</keyword>
<dbReference type="InterPro" id="IPR016483">
    <property type="entry name" value="UCP006404_Pept_M50_CBS"/>
</dbReference>
<evidence type="ECO:0000256" key="10">
    <source>
        <dbReference type="ARBA" id="ARBA00022989"/>
    </source>
</evidence>
<organism evidence="19 20">
    <name type="scientific">Allomeiothermus silvanus (strain ATCC 700542 / DSM 9946 / NBRC 106475 / NCIMB 13440 / VI-R2)</name>
    <name type="common">Thermus silvanus</name>
    <dbReference type="NCBI Taxonomy" id="526227"/>
    <lineage>
        <taxon>Bacteria</taxon>
        <taxon>Thermotogati</taxon>
        <taxon>Deinococcota</taxon>
        <taxon>Deinococci</taxon>
        <taxon>Thermales</taxon>
        <taxon>Thermaceae</taxon>
        <taxon>Allomeiothermus</taxon>
    </lineage>
</organism>
<comment type="similarity">
    <text evidence="2 14">Belongs to the peptidase M50B family.</text>
</comment>
<dbReference type="Pfam" id="PF02163">
    <property type="entry name" value="Peptidase_M50"/>
    <property type="match status" value="2"/>
</dbReference>
<evidence type="ECO:0000256" key="17">
    <source>
        <dbReference type="PROSITE-ProRule" id="PRU00703"/>
    </source>
</evidence>
<dbReference type="AlphaFoldDB" id="D7BB11"/>
<dbReference type="Proteomes" id="UP000001916">
    <property type="component" value="Chromosome"/>
</dbReference>
<dbReference type="SMART" id="SM00116">
    <property type="entry name" value="CBS"/>
    <property type="match status" value="2"/>
</dbReference>
<feature type="transmembrane region" description="Helical" evidence="14">
    <location>
        <begin position="149"/>
        <end position="170"/>
    </location>
</feature>
<dbReference type="eggNOG" id="COG0517">
    <property type="taxonomic scope" value="Bacteria"/>
</dbReference>
<dbReference type="PROSITE" id="PS51371">
    <property type="entry name" value="CBS"/>
    <property type="match status" value="2"/>
</dbReference>
<name>D7BB11_ALLS1</name>
<comment type="cofactor">
    <cofactor evidence="14 16">
        <name>Zn(2+)</name>
        <dbReference type="ChEBI" id="CHEBI:29105"/>
    </cofactor>
    <text evidence="14 16">Binds 1 zinc ion per subunit.</text>
</comment>
<keyword evidence="12 17" id="KW-0129">CBS domain</keyword>
<evidence type="ECO:0000256" key="12">
    <source>
        <dbReference type="ARBA" id="ARBA00023122"/>
    </source>
</evidence>
<feature type="transmembrane region" description="Helical" evidence="14">
    <location>
        <begin position="117"/>
        <end position="137"/>
    </location>
</feature>
<dbReference type="STRING" id="526227.Mesil_2535"/>
<evidence type="ECO:0000256" key="14">
    <source>
        <dbReference type="PIRNR" id="PIRNR006404"/>
    </source>
</evidence>
<evidence type="ECO:0000256" key="4">
    <source>
        <dbReference type="ARBA" id="ARBA00022670"/>
    </source>
</evidence>
<feature type="binding site" evidence="16">
    <location>
        <position position="77"/>
    </location>
    <ligand>
        <name>Zn(2+)</name>
        <dbReference type="ChEBI" id="CHEBI:29105"/>
        <note>catalytic</note>
    </ligand>
</feature>
<dbReference type="Pfam" id="PF00571">
    <property type="entry name" value="CBS"/>
    <property type="match status" value="2"/>
</dbReference>
<comment type="subcellular location">
    <subcellularLocation>
        <location evidence="1 14">Cell membrane</location>
        <topology evidence="1 14">Multi-pass membrane protein</topology>
    </subcellularLocation>
</comment>
<dbReference type="EMBL" id="CP002042">
    <property type="protein sequence ID" value="ADH64385.1"/>
    <property type="molecule type" value="Genomic_DNA"/>
</dbReference>
<evidence type="ECO:0000256" key="7">
    <source>
        <dbReference type="ARBA" id="ARBA00022737"/>
    </source>
</evidence>
<dbReference type="CDD" id="cd06164">
    <property type="entry name" value="S2P-M50_SpoIVFB_CBS"/>
    <property type="match status" value="1"/>
</dbReference>
<evidence type="ECO:0000256" key="3">
    <source>
        <dbReference type="ARBA" id="ARBA00022475"/>
    </source>
</evidence>
<dbReference type="HOGENOM" id="CLU_037123_1_1_0"/>
<keyword evidence="6 14" id="KW-0479">Metal-binding</keyword>
<dbReference type="InterPro" id="IPR008915">
    <property type="entry name" value="Peptidase_M50"/>
</dbReference>
<dbReference type="OrthoDB" id="9800627at2"/>
<feature type="transmembrane region" description="Helical" evidence="14">
    <location>
        <begin position="57"/>
        <end position="77"/>
    </location>
</feature>
<keyword evidence="5 14" id="KW-0812">Transmembrane</keyword>
<dbReference type="CDD" id="cd04801">
    <property type="entry name" value="CBS_pair_peptidase_M50"/>
    <property type="match status" value="1"/>
</dbReference>
<keyword evidence="13 14" id="KW-0472">Membrane</keyword>
<keyword evidence="20" id="KW-1185">Reference proteome</keyword>
<keyword evidence="4 14" id="KW-0645">Protease</keyword>
<dbReference type="PANTHER" id="PTHR39188">
    <property type="entry name" value="MEMBRANE-ASSOCIATED ZINC METALLOPROTEASE M50B"/>
    <property type="match status" value="1"/>
</dbReference>
<dbReference type="InterPro" id="IPR000644">
    <property type="entry name" value="CBS_dom"/>
</dbReference>
<evidence type="ECO:0000256" key="15">
    <source>
        <dbReference type="PIRSR" id="PIRSR006404-1"/>
    </source>
</evidence>
<evidence type="ECO:0000313" key="20">
    <source>
        <dbReference type="Proteomes" id="UP000001916"/>
    </source>
</evidence>
<keyword evidence="7" id="KW-0677">Repeat</keyword>
<protein>
    <recommendedName>
        <fullName evidence="14">Zinc metalloprotease</fullName>
    </recommendedName>
</protein>
<evidence type="ECO:0000256" key="8">
    <source>
        <dbReference type="ARBA" id="ARBA00022801"/>
    </source>
</evidence>
<dbReference type="GO" id="GO:0046872">
    <property type="term" value="F:metal ion binding"/>
    <property type="evidence" value="ECO:0007669"/>
    <property type="project" value="UniProtKB-UniRule"/>
</dbReference>
<accession>D7BB11</accession>
<keyword evidence="9 14" id="KW-0862">Zinc</keyword>
<keyword evidence="11 14" id="KW-0482">Metalloprotease</keyword>
<dbReference type="RefSeq" id="WP_013158926.1">
    <property type="nucleotide sequence ID" value="NC_014212.1"/>
</dbReference>
<evidence type="ECO:0000256" key="2">
    <source>
        <dbReference type="ARBA" id="ARBA00007931"/>
    </source>
</evidence>
<gene>
    <name evidence="19" type="ordered locus">Mesil_2535</name>
</gene>